<accession>A0AAU9FGQ0</accession>
<dbReference type="InterPro" id="IPR007282">
    <property type="entry name" value="NOT2/3/5_C"/>
</dbReference>
<dbReference type="InterPro" id="IPR040168">
    <property type="entry name" value="Not2/3/5"/>
</dbReference>
<evidence type="ECO:0000259" key="5">
    <source>
        <dbReference type="Pfam" id="PF04153"/>
    </source>
</evidence>
<evidence type="ECO:0000256" key="2">
    <source>
        <dbReference type="ARBA" id="ARBA00023015"/>
    </source>
</evidence>
<proteinExistence type="inferred from homology"/>
<comment type="similarity">
    <text evidence="1">Belongs to the CNOT2/3/5 family.</text>
</comment>
<evidence type="ECO:0000256" key="4">
    <source>
        <dbReference type="SAM" id="MobiDB-lite"/>
    </source>
</evidence>
<organism evidence="6 7">
    <name type="scientific">Drosophila madeirensis</name>
    <name type="common">Fruit fly</name>
    <dbReference type="NCBI Taxonomy" id="30013"/>
    <lineage>
        <taxon>Eukaryota</taxon>
        <taxon>Metazoa</taxon>
        <taxon>Ecdysozoa</taxon>
        <taxon>Arthropoda</taxon>
        <taxon>Hexapoda</taxon>
        <taxon>Insecta</taxon>
        <taxon>Pterygota</taxon>
        <taxon>Neoptera</taxon>
        <taxon>Endopterygota</taxon>
        <taxon>Diptera</taxon>
        <taxon>Brachycera</taxon>
        <taxon>Muscomorpha</taxon>
        <taxon>Ephydroidea</taxon>
        <taxon>Drosophilidae</taxon>
        <taxon>Drosophila</taxon>
        <taxon>Sophophora</taxon>
    </lineage>
</organism>
<feature type="region of interest" description="Disordered" evidence="4">
    <location>
        <begin position="1"/>
        <end position="29"/>
    </location>
</feature>
<feature type="region of interest" description="Disordered" evidence="4">
    <location>
        <begin position="108"/>
        <end position="132"/>
    </location>
</feature>
<dbReference type="Proteomes" id="UP001500889">
    <property type="component" value="Chromosome U"/>
</dbReference>
<dbReference type="EMBL" id="AP029264">
    <property type="protein sequence ID" value="BFF94860.1"/>
    <property type="molecule type" value="Genomic_DNA"/>
</dbReference>
<dbReference type="GO" id="GO:0030015">
    <property type="term" value="C:CCR4-NOT core complex"/>
    <property type="evidence" value="ECO:0007669"/>
    <property type="project" value="InterPro"/>
</dbReference>
<dbReference type="GO" id="GO:2000036">
    <property type="term" value="P:regulation of stem cell population maintenance"/>
    <property type="evidence" value="ECO:0007669"/>
    <property type="project" value="UniProtKB-ARBA"/>
</dbReference>
<evidence type="ECO:0000313" key="6">
    <source>
        <dbReference type="EMBL" id="BFF94860.1"/>
    </source>
</evidence>
<dbReference type="AlphaFoldDB" id="A0AAU9FGQ0"/>
<evidence type="ECO:0000256" key="1">
    <source>
        <dbReference type="ARBA" id="ARBA00007682"/>
    </source>
</evidence>
<keyword evidence="3" id="KW-0804">Transcription</keyword>
<feature type="domain" description="NOT2/NOT3/NOT5 C-terminal" evidence="5">
    <location>
        <begin position="384"/>
        <end position="480"/>
    </location>
</feature>
<keyword evidence="7" id="KW-1185">Reference proteome</keyword>
<evidence type="ECO:0000256" key="3">
    <source>
        <dbReference type="ARBA" id="ARBA00023163"/>
    </source>
</evidence>
<gene>
    <name evidence="6" type="ORF">DMAD_12385</name>
</gene>
<name>A0AAU9FGQ0_DROMD</name>
<feature type="region of interest" description="Disordered" evidence="4">
    <location>
        <begin position="146"/>
        <end position="207"/>
    </location>
</feature>
<reference evidence="6 7" key="1">
    <citation type="submission" date="2024-02" db="EMBL/GenBank/DDBJ databases">
        <title>A chromosome-level genome assembly of Drosophila madeirensis, a fruit fly species endemic to Madeira island.</title>
        <authorList>
            <person name="Tomihara K."/>
            <person name="Llopart A."/>
            <person name="Yamamoto D."/>
        </authorList>
    </citation>
    <scope>NUCLEOTIDE SEQUENCE [LARGE SCALE GENOMIC DNA]</scope>
    <source>
        <strain evidence="6 7">RF1</strain>
    </source>
</reference>
<protein>
    <recommendedName>
        <fullName evidence="5">NOT2/NOT3/NOT5 C-terminal domain-containing protein</fullName>
    </recommendedName>
</protein>
<dbReference type="Pfam" id="PF04153">
    <property type="entry name" value="NOT2_3_5_C"/>
    <property type="match status" value="1"/>
</dbReference>
<dbReference type="GO" id="GO:0006355">
    <property type="term" value="P:regulation of DNA-templated transcription"/>
    <property type="evidence" value="ECO:0007669"/>
    <property type="project" value="InterPro"/>
</dbReference>
<sequence>MKRHNARAIRAAAAAAGVPSNTERKTRSLPKLVHSEASVKGPVLYVDVVKNVPKGKHATAEHPPQISPPEFSLFREDFPALPGGRRASVSSVPDDWTSMISDDEELVANIPKTPNIASSPPEKTSKEDLVTDEPKSVYSLVSAAEQLSLSSEPEVEPNKCELKEESPKEESPKEESPKKESPKKESPKEESPKAAPPESDSSSPRSSCFELNGKSIDYFPISANCVPEPVASELLCEVSVIFSKQFMQEGVRQRAMKGSHRQLAPAAPGGVEETKIRASLKTHFTGFPVGGVNFEREVPARSSAPHGSGMAGVYGLLGLAGRLGVAQDDPDIIPMIYGEDDLMSMGNHFTNASSRNLHSAFAGPFQGFYCGLNDGSFNVPPERRMASRIGLEQPKMSQMQEELLFYYFYNCHGDMLQMLAAAELADRNWRYHMSECLWLRRQADNPNYVYVGFQESGEYHYFNKFQWVIQRRYFYLDPDQIERTLSKEELFEKYGYHPQM</sequence>
<feature type="compositionally biased region" description="Basic and acidic residues" evidence="4">
    <location>
        <begin position="156"/>
        <end position="192"/>
    </location>
</feature>
<evidence type="ECO:0000313" key="7">
    <source>
        <dbReference type="Proteomes" id="UP001500889"/>
    </source>
</evidence>
<dbReference type="Gene3D" id="2.30.30.1020">
    <property type="entry name" value="CCR4-NOT complex subunit 2/3/5, C-terminal domain"/>
    <property type="match status" value="1"/>
</dbReference>
<feature type="compositionally biased region" description="Basic and acidic residues" evidence="4">
    <location>
        <begin position="123"/>
        <end position="132"/>
    </location>
</feature>
<dbReference type="InterPro" id="IPR038635">
    <property type="entry name" value="CCR4-NOT_su2/3/5_C_sf"/>
</dbReference>
<feature type="compositionally biased region" description="Low complexity" evidence="4">
    <location>
        <begin position="196"/>
        <end position="207"/>
    </location>
</feature>
<dbReference type="PANTHER" id="PTHR23326">
    <property type="entry name" value="CCR4 NOT-RELATED"/>
    <property type="match status" value="1"/>
</dbReference>
<keyword evidence="2" id="KW-0805">Transcription regulation</keyword>